<dbReference type="RefSeq" id="WP_400186736.1">
    <property type="nucleotide sequence ID" value="NZ_JBGORX010000001.1"/>
</dbReference>
<dbReference type="EMBL" id="JBGORX010000001">
    <property type="protein sequence ID" value="MFJ1267902.1"/>
    <property type="molecule type" value="Genomic_DNA"/>
</dbReference>
<comment type="caution">
    <text evidence="1">The sequence shown here is derived from an EMBL/GenBank/DDBJ whole genome shotgun (WGS) entry which is preliminary data.</text>
</comment>
<name>A0ABW8D6U6_9GAMM</name>
<keyword evidence="2" id="KW-1185">Reference proteome</keyword>
<gene>
    <name evidence="1" type="ORF">ACD661_04920</name>
</gene>
<evidence type="ECO:0000313" key="2">
    <source>
        <dbReference type="Proteomes" id="UP001615550"/>
    </source>
</evidence>
<protein>
    <recommendedName>
        <fullName evidence="3">Ankyrin repeat protein</fullName>
    </recommendedName>
</protein>
<dbReference type="Proteomes" id="UP001615550">
    <property type="component" value="Unassembled WGS sequence"/>
</dbReference>
<reference evidence="1 2" key="1">
    <citation type="submission" date="2024-08" db="EMBL/GenBank/DDBJ databases">
        <title>Draft Genome Sequence of Legionella lytica strain DSB2004, Isolated From a Fire Sprinkler System.</title>
        <authorList>
            <person name="Everhart A.D."/>
            <person name="Kidane D.T."/>
            <person name="Farone A.L."/>
            <person name="Farone M.B."/>
        </authorList>
    </citation>
    <scope>NUCLEOTIDE SEQUENCE [LARGE SCALE GENOMIC DNA]</scope>
    <source>
        <strain evidence="1 2">DSB2004</strain>
    </source>
</reference>
<evidence type="ECO:0008006" key="3">
    <source>
        <dbReference type="Google" id="ProtNLM"/>
    </source>
</evidence>
<accession>A0ABW8D6U6</accession>
<proteinExistence type="predicted"/>
<evidence type="ECO:0000313" key="1">
    <source>
        <dbReference type="EMBL" id="MFJ1267902.1"/>
    </source>
</evidence>
<sequence length="353" mass="40919">MFNFLFHPIASFRKWYLISQTTTYIWNKGSAYSILEQHPDKLPLIEKLYAISRLYDSIWERLANDPYVWTGVNALFEHNMLTRELVDWLLQKKKFPINRVITGYEAIRTYTLSPEDFFLTYNKYNHIVPLLSNHAPLLKCLLETGLITRNGLNYWLSSPEELPNELLYAHNNVNLVELLHKYGLIQPGELVPQGEWKKLGSFPPSHFAILLKLESSGLLNEENMERINAWYQDLPLLNNTYHNEAEFKLWASLLLDASTERILFIKAGTARFSKNLGTLKKEESLSSFWERCQDIEKQEPPSTNACNTLANLTRLAMLEHRFFPPSAPAKPSVAEHNYFIDIGIRPTQSAVIM</sequence>
<organism evidence="1 2">
    <name type="scientific">Legionella lytica</name>
    <dbReference type="NCBI Taxonomy" id="96232"/>
    <lineage>
        <taxon>Bacteria</taxon>
        <taxon>Pseudomonadati</taxon>
        <taxon>Pseudomonadota</taxon>
        <taxon>Gammaproteobacteria</taxon>
        <taxon>Legionellales</taxon>
        <taxon>Legionellaceae</taxon>
        <taxon>Legionella</taxon>
    </lineage>
</organism>